<dbReference type="Proteomes" id="UP000675880">
    <property type="component" value="Unassembled WGS sequence"/>
</dbReference>
<keyword evidence="3" id="KW-1185">Reference proteome</keyword>
<dbReference type="Pfam" id="PF13480">
    <property type="entry name" value="Acetyltransf_6"/>
    <property type="match status" value="1"/>
</dbReference>
<organism evidence="2 3">
    <name type="scientific">Nitrospira defluvii</name>
    <dbReference type="NCBI Taxonomy" id="330214"/>
    <lineage>
        <taxon>Bacteria</taxon>
        <taxon>Pseudomonadati</taxon>
        <taxon>Nitrospirota</taxon>
        <taxon>Nitrospiria</taxon>
        <taxon>Nitrospirales</taxon>
        <taxon>Nitrospiraceae</taxon>
        <taxon>Nitrospira</taxon>
    </lineage>
</organism>
<sequence>MTTSAALTVRVVTSLEEFKGLACEWERLLRTVPGHSFFVTWEWLYYWAKHYLRGNQLKILFVFDDRKRLIGIAPFYLRMTSVYGLISVRELRLLGSETVCSSYLDFIVNEQHKPAVLRGLYEYLFGEARKTWDVLTLSELAAESSTLDLWNELFDEAGKVGEVVGTSCCPVIRLPGDVDTYHAGLGRNRRYTLQRKTKCLQRAGRMEYARITSPREIDAAFESLVSLHQRRWGTRANGGVFADDVSRRFHREVVQVLSERGRVSLDLLTLDGRPIAAIYGFVYGETYYFYLPGFDPTAVPKASPGLLLLHHRIEQAIREGMTTVDLLQGAQPYKLEWSTGRQSLVTVRYYNRHARAVALKLGEGVKQAIKILVR</sequence>
<protein>
    <submittedName>
        <fullName evidence="2">Acetyltransf_6 domain-containing protein</fullName>
    </submittedName>
</protein>
<accession>A0ABM8RL06</accession>
<feature type="domain" description="BioF2-like acetyltransferase" evidence="1">
    <location>
        <begin position="187"/>
        <end position="334"/>
    </location>
</feature>
<dbReference type="EMBL" id="CAJNBJ010000016">
    <property type="protein sequence ID" value="CAE6758829.1"/>
    <property type="molecule type" value="Genomic_DNA"/>
</dbReference>
<dbReference type="SUPFAM" id="SSF55729">
    <property type="entry name" value="Acyl-CoA N-acyltransferases (Nat)"/>
    <property type="match status" value="1"/>
</dbReference>
<dbReference type="Gene3D" id="3.40.630.30">
    <property type="match status" value="1"/>
</dbReference>
<name>A0ABM8RL06_9BACT</name>
<dbReference type="RefSeq" id="WP_213042692.1">
    <property type="nucleotide sequence ID" value="NZ_CAJNBJ010000016.1"/>
</dbReference>
<proteinExistence type="predicted"/>
<reference evidence="2 3" key="1">
    <citation type="submission" date="2021-02" db="EMBL/GenBank/DDBJ databases">
        <authorList>
            <person name="Han P."/>
        </authorList>
    </citation>
    <scope>NUCLEOTIDE SEQUENCE [LARGE SCALE GENOMIC DNA]</scope>
    <source>
        <strain evidence="2">Candidatus Nitrospira sp. ZN2</strain>
    </source>
</reference>
<comment type="caution">
    <text evidence="2">The sequence shown here is derived from an EMBL/GenBank/DDBJ whole genome shotgun (WGS) entry which is preliminary data.</text>
</comment>
<dbReference type="InterPro" id="IPR038740">
    <property type="entry name" value="BioF2-like_GNAT_dom"/>
</dbReference>
<gene>
    <name evidence="2" type="ORF">NSPZN2_30540</name>
</gene>
<evidence type="ECO:0000313" key="2">
    <source>
        <dbReference type="EMBL" id="CAE6758829.1"/>
    </source>
</evidence>
<evidence type="ECO:0000259" key="1">
    <source>
        <dbReference type="Pfam" id="PF13480"/>
    </source>
</evidence>
<evidence type="ECO:0000313" key="3">
    <source>
        <dbReference type="Proteomes" id="UP000675880"/>
    </source>
</evidence>
<dbReference type="InterPro" id="IPR016181">
    <property type="entry name" value="Acyl_CoA_acyltransferase"/>
</dbReference>